<accession>A0A317Y1D0</accession>
<dbReference type="EMBL" id="NCVQ01000001">
    <property type="protein sequence ID" value="PWZ52428.1"/>
    <property type="molecule type" value="Genomic_DNA"/>
</dbReference>
<dbReference type="Proteomes" id="UP000251960">
    <property type="component" value="Chromosome 1"/>
</dbReference>
<proteinExistence type="predicted"/>
<sequence>MFEISFASRVGIPWT</sequence>
<name>A0A317Y1D0_MAIZE</name>
<organism evidence="1">
    <name type="scientific">Zea mays</name>
    <name type="common">Maize</name>
    <dbReference type="NCBI Taxonomy" id="4577"/>
    <lineage>
        <taxon>Eukaryota</taxon>
        <taxon>Viridiplantae</taxon>
        <taxon>Streptophyta</taxon>
        <taxon>Embryophyta</taxon>
        <taxon>Tracheophyta</taxon>
        <taxon>Spermatophyta</taxon>
        <taxon>Magnoliopsida</taxon>
        <taxon>Liliopsida</taxon>
        <taxon>Poales</taxon>
        <taxon>Poaceae</taxon>
        <taxon>PACMAD clade</taxon>
        <taxon>Panicoideae</taxon>
        <taxon>Andropogonodae</taxon>
        <taxon>Andropogoneae</taxon>
        <taxon>Tripsacinae</taxon>
        <taxon>Zea</taxon>
    </lineage>
</organism>
<evidence type="ECO:0000313" key="1">
    <source>
        <dbReference type="EMBL" id="PWZ52428.1"/>
    </source>
</evidence>
<gene>
    <name evidence="1" type="ORF">Zm00014a_027335</name>
</gene>
<comment type="caution">
    <text evidence="1">The sequence shown here is derived from an EMBL/GenBank/DDBJ whole genome shotgun (WGS) entry which is preliminary data.</text>
</comment>
<reference evidence="1" key="1">
    <citation type="journal article" date="2018" name="Nat. Genet.">
        <title>Extensive intraspecific gene order and gene structural variations between Mo17 and other maize genomes.</title>
        <authorList>
            <person name="Sun S."/>
            <person name="Zhou Y."/>
            <person name="Chen J."/>
            <person name="Shi J."/>
            <person name="Zhao H."/>
            <person name="Zhao H."/>
            <person name="Song W."/>
            <person name="Zhang M."/>
            <person name="Cui Y."/>
            <person name="Dong X."/>
            <person name="Liu H."/>
            <person name="Ma X."/>
            <person name="Jiao Y."/>
            <person name="Wang B."/>
            <person name="Wei X."/>
            <person name="Stein J.C."/>
            <person name="Glaubitz J.C."/>
            <person name="Lu F."/>
            <person name="Yu G."/>
            <person name="Liang C."/>
            <person name="Fengler K."/>
            <person name="Li B."/>
            <person name="Rafalski A."/>
            <person name="Schnable P.S."/>
            <person name="Ware D.H."/>
            <person name="Buckler E.S."/>
            <person name="Lai J."/>
        </authorList>
    </citation>
    <scope>NUCLEOTIDE SEQUENCE [LARGE SCALE GENOMIC DNA]</scope>
    <source>
        <tissue evidence="1">Seedling</tissue>
    </source>
</reference>
<protein>
    <submittedName>
        <fullName evidence="1">Uncharacterized protein</fullName>
    </submittedName>
</protein>